<name>A0A8K1G8P8_9PASS</name>
<gene>
    <name evidence="1" type="ORF">HGM15179_013666</name>
</gene>
<accession>A0A8K1G8P8</accession>
<reference evidence="1" key="1">
    <citation type="submission" date="2019-04" db="EMBL/GenBank/DDBJ databases">
        <title>Genome assembly of Zosterops borbonicus 15179.</title>
        <authorList>
            <person name="Leroy T."/>
            <person name="Anselmetti Y."/>
            <person name="Tilak M.-K."/>
            <person name="Nabholz B."/>
        </authorList>
    </citation>
    <scope>NUCLEOTIDE SEQUENCE</scope>
    <source>
        <strain evidence="1">HGM_15179</strain>
        <tissue evidence="1">Muscle</tissue>
    </source>
</reference>
<evidence type="ECO:0000313" key="2">
    <source>
        <dbReference type="Proteomes" id="UP000796761"/>
    </source>
</evidence>
<keyword evidence="2" id="KW-1185">Reference proteome</keyword>
<dbReference type="AlphaFoldDB" id="A0A8K1G8P8"/>
<sequence>MEMVEGLEKKFYEEKLREFGLISLEKISLRKGLIALYNYLEGSSSELGVGLFSQEISNRTRGNGLKLFQWRYGLDIRKIIFMKG</sequence>
<dbReference type="OrthoDB" id="10262929at2759"/>
<organism evidence="1 2">
    <name type="scientific">Zosterops borbonicus</name>
    <dbReference type="NCBI Taxonomy" id="364589"/>
    <lineage>
        <taxon>Eukaryota</taxon>
        <taxon>Metazoa</taxon>
        <taxon>Chordata</taxon>
        <taxon>Craniata</taxon>
        <taxon>Vertebrata</taxon>
        <taxon>Euteleostomi</taxon>
        <taxon>Archelosauria</taxon>
        <taxon>Archosauria</taxon>
        <taxon>Dinosauria</taxon>
        <taxon>Saurischia</taxon>
        <taxon>Theropoda</taxon>
        <taxon>Coelurosauria</taxon>
        <taxon>Aves</taxon>
        <taxon>Neognathae</taxon>
        <taxon>Neoaves</taxon>
        <taxon>Telluraves</taxon>
        <taxon>Australaves</taxon>
        <taxon>Passeriformes</taxon>
        <taxon>Sylvioidea</taxon>
        <taxon>Zosteropidae</taxon>
        <taxon>Zosterops</taxon>
    </lineage>
</organism>
<evidence type="ECO:0000313" key="1">
    <source>
        <dbReference type="EMBL" id="TRZ13435.1"/>
    </source>
</evidence>
<comment type="caution">
    <text evidence="1">The sequence shown here is derived from an EMBL/GenBank/DDBJ whole genome shotgun (WGS) entry which is preliminary data.</text>
</comment>
<dbReference type="EMBL" id="SWJQ01000510">
    <property type="protein sequence ID" value="TRZ13435.1"/>
    <property type="molecule type" value="Genomic_DNA"/>
</dbReference>
<proteinExistence type="predicted"/>
<protein>
    <submittedName>
        <fullName evidence="1">Uncharacterized protein</fullName>
    </submittedName>
</protein>
<dbReference type="Proteomes" id="UP000796761">
    <property type="component" value="Unassembled WGS sequence"/>
</dbReference>